<dbReference type="Proteomes" id="UP000694866">
    <property type="component" value="Unplaced"/>
</dbReference>
<accession>A0A9R1UAR1</accession>
<name>A0A9R1UAR1_9HYME</name>
<feature type="compositionally biased region" description="Gly residues" evidence="1">
    <location>
        <begin position="136"/>
        <end position="146"/>
    </location>
</feature>
<proteinExistence type="predicted"/>
<dbReference type="AlphaFoldDB" id="A0A9R1UAR1"/>
<gene>
    <name evidence="3" type="primary">LOC105272963</name>
</gene>
<reference evidence="3" key="1">
    <citation type="submission" date="2025-08" db="UniProtKB">
        <authorList>
            <consortium name="RefSeq"/>
        </authorList>
    </citation>
    <scope>IDENTIFICATION</scope>
    <source>
        <strain evidence="3">USDA-PBARC FA_bdor</strain>
        <tissue evidence="3">Whole organism</tissue>
    </source>
</reference>
<sequence>MGTEFIDFGPLEDLSLPSTTATAASPPPALSHPETELAEQHPLPTDSQAGERTPPYPPLRVDEDGENLPEVTPSGSGRAFAAVTTRPSTSAQASTSACTQVGLFAPLGAVEGPVSTSSQQMRKTTTDTRDTTTAKRGGGQPSGTTGGKRRKPRYWCCDCRRHGHAHQACPNPTGELFCGQCPHRLRADRICPEHGPVTQPAGGRTAGLSSTPAEASQGRPSLPPAAAASSHRPRPAARSPPRAHDRRAEEYWAPFERNPIRPATAGPAYPAPPREEERRPRREEEPPEDSELRFFWQPPATTTTSYSPGYRAPEHGYYTSAAASAPTRPPLGRGANARFGPPPTSQATRWSRDTIEVLQCLLDQAQRSQQQSPERRYHPR</sequence>
<dbReference type="GeneID" id="105272963"/>
<keyword evidence="2" id="KW-1185">Reference proteome</keyword>
<feature type="region of interest" description="Disordered" evidence="1">
    <location>
        <begin position="112"/>
        <end position="151"/>
    </location>
</feature>
<feature type="compositionally biased region" description="Basic and acidic residues" evidence="1">
    <location>
        <begin position="273"/>
        <end position="284"/>
    </location>
</feature>
<feature type="compositionally biased region" description="Basic and acidic residues" evidence="1">
    <location>
        <begin position="124"/>
        <end position="133"/>
    </location>
</feature>
<feature type="region of interest" description="Disordered" evidence="1">
    <location>
        <begin position="1"/>
        <end position="93"/>
    </location>
</feature>
<feature type="compositionally biased region" description="Low complexity" evidence="1">
    <location>
        <begin position="224"/>
        <end position="240"/>
    </location>
</feature>
<dbReference type="RefSeq" id="XP_011313493.1">
    <property type="nucleotide sequence ID" value="XM_011315191.1"/>
</dbReference>
<evidence type="ECO:0000256" key="1">
    <source>
        <dbReference type="SAM" id="MobiDB-lite"/>
    </source>
</evidence>
<organism evidence="2 3">
    <name type="scientific">Fopius arisanus</name>
    <dbReference type="NCBI Taxonomy" id="64838"/>
    <lineage>
        <taxon>Eukaryota</taxon>
        <taxon>Metazoa</taxon>
        <taxon>Ecdysozoa</taxon>
        <taxon>Arthropoda</taxon>
        <taxon>Hexapoda</taxon>
        <taxon>Insecta</taxon>
        <taxon>Pterygota</taxon>
        <taxon>Neoptera</taxon>
        <taxon>Endopterygota</taxon>
        <taxon>Hymenoptera</taxon>
        <taxon>Apocrita</taxon>
        <taxon>Ichneumonoidea</taxon>
        <taxon>Braconidae</taxon>
        <taxon>Opiinae</taxon>
        <taxon>Fopius</taxon>
    </lineage>
</organism>
<evidence type="ECO:0000313" key="3">
    <source>
        <dbReference type="RefSeq" id="XP_011313493.1"/>
    </source>
</evidence>
<evidence type="ECO:0000313" key="2">
    <source>
        <dbReference type="Proteomes" id="UP000694866"/>
    </source>
</evidence>
<dbReference type="OrthoDB" id="7692176at2759"/>
<feature type="region of interest" description="Disordered" evidence="1">
    <location>
        <begin position="192"/>
        <end position="352"/>
    </location>
</feature>
<dbReference type="KEGG" id="fas:105272963"/>
<feature type="compositionally biased region" description="Low complexity" evidence="1">
    <location>
        <begin position="14"/>
        <end position="24"/>
    </location>
</feature>
<feature type="compositionally biased region" description="Low complexity" evidence="1">
    <location>
        <begin position="84"/>
        <end position="93"/>
    </location>
</feature>
<protein>
    <submittedName>
        <fullName evidence="3">Protein transport protein SEC31-like</fullName>
    </submittedName>
</protein>